<dbReference type="VEuPathDB" id="FungiDB:HpaG811738"/>
<evidence type="ECO:0000313" key="1">
    <source>
        <dbReference type="EnsemblProtists" id="HpaP811738"/>
    </source>
</evidence>
<proteinExistence type="predicted"/>
<name>M4BYU0_HYAAE</name>
<evidence type="ECO:0000313" key="2">
    <source>
        <dbReference type="Proteomes" id="UP000011713"/>
    </source>
</evidence>
<dbReference type="EMBL" id="JH598050">
    <property type="status" value="NOT_ANNOTATED_CDS"/>
    <property type="molecule type" value="Genomic_DNA"/>
</dbReference>
<dbReference type="InParanoid" id="M4BYU0"/>
<dbReference type="AlphaFoldDB" id="M4BYU0"/>
<sequence length="76" mass="8468">MHTREQLPFASSKLSEVPAGRGLEGDQLVSLIMRELYGPVMFLGAVHNLVGYPLILRLSTCFFKRVACFLGFPNNL</sequence>
<protein>
    <submittedName>
        <fullName evidence="1">Uncharacterized protein</fullName>
    </submittedName>
</protein>
<dbReference type="HOGENOM" id="CLU_2659807_0_0_1"/>
<organism evidence="1 2">
    <name type="scientific">Hyaloperonospora arabidopsidis (strain Emoy2)</name>
    <name type="common">Downy mildew agent</name>
    <name type="synonym">Peronospora arabidopsidis</name>
    <dbReference type="NCBI Taxonomy" id="559515"/>
    <lineage>
        <taxon>Eukaryota</taxon>
        <taxon>Sar</taxon>
        <taxon>Stramenopiles</taxon>
        <taxon>Oomycota</taxon>
        <taxon>Peronosporomycetes</taxon>
        <taxon>Peronosporales</taxon>
        <taxon>Peronosporaceae</taxon>
        <taxon>Hyaloperonospora</taxon>
    </lineage>
</organism>
<reference evidence="1" key="2">
    <citation type="submission" date="2015-06" db="UniProtKB">
        <authorList>
            <consortium name="EnsemblProtists"/>
        </authorList>
    </citation>
    <scope>IDENTIFICATION</scope>
    <source>
        <strain evidence="1">Emoy2</strain>
    </source>
</reference>
<dbReference type="Proteomes" id="UP000011713">
    <property type="component" value="Unassembled WGS sequence"/>
</dbReference>
<dbReference type="EnsemblProtists" id="HpaT811738">
    <property type="protein sequence ID" value="HpaP811738"/>
    <property type="gene ID" value="HpaG811738"/>
</dbReference>
<reference evidence="2" key="1">
    <citation type="journal article" date="2010" name="Science">
        <title>Signatures of adaptation to obligate biotrophy in the Hyaloperonospora arabidopsidis genome.</title>
        <authorList>
            <person name="Baxter L."/>
            <person name="Tripathy S."/>
            <person name="Ishaque N."/>
            <person name="Boot N."/>
            <person name="Cabral A."/>
            <person name="Kemen E."/>
            <person name="Thines M."/>
            <person name="Ah-Fong A."/>
            <person name="Anderson R."/>
            <person name="Badejoko W."/>
            <person name="Bittner-Eddy P."/>
            <person name="Boore J.L."/>
            <person name="Chibucos M.C."/>
            <person name="Coates M."/>
            <person name="Dehal P."/>
            <person name="Delehaunty K."/>
            <person name="Dong S."/>
            <person name="Downton P."/>
            <person name="Dumas B."/>
            <person name="Fabro G."/>
            <person name="Fronick C."/>
            <person name="Fuerstenberg S.I."/>
            <person name="Fulton L."/>
            <person name="Gaulin E."/>
            <person name="Govers F."/>
            <person name="Hughes L."/>
            <person name="Humphray S."/>
            <person name="Jiang R.H."/>
            <person name="Judelson H."/>
            <person name="Kamoun S."/>
            <person name="Kyung K."/>
            <person name="Meijer H."/>
            <person name="Minx P."/>
            <person name="Morris P."/>
            <person name="Nelson J."/>
            <person name="Phuntumart V."/>
            <person name="Qutob D."/>
            <person name="Rehmany A."/>
            <person name="Rougon-Cardoso A."/>
            <person name="Ryden P."/>
            <person name="Torto-Alalibo T."/>
            <person name="Studholme D."/>
            <person name="Wang Y."/>
            <person name="Win J."/>
            <person name="Wood J."/>
            <person name="Clifton S.W."/>
            <person name="Rogers J."/>
            <person name="Van den Ackerveken G."/>
            <person name="Jones J.D."/>
            <person name="McDowell J.M."/>
            <person name="Beynon J."/>
            <person name="Tyler B.M."/>
        </authorList>
    </citation>
    <scope>NUCLEOTIDE SEQUENCE [LARGE SCALE GENOMIC DNA]</scope>
    <source>
        <strain evidence="2">Emoy2</strain>
    </source>
</reference>
<accession>M4BYU0</accession>
<keyword evidence="2" id="KW-1185">Reference proteome</keyword>